<dbReference type="GO" id="GO:0008830">
    <property type="term" value="F:dTDP-4-dehydrorhamnose 3,5-epimerase activity"/>
    <property type="evidence" value="ECO:0007669"/>
    <property type="project" value="InterPro"/>
</dbReference>
<sequence length="181" mass="20174">MIKLSPTSLPGVVIVEPKVFSDERGFFMENFNAHDFEEAGLPIDFVQDNHSRSVRGVLRGLHYQYPTWQGKLARVLVGEVFDVAVDIRRSSLNFGRWFGIKLTADNHKQLYIPAGFAHGFCVLSPVAEMAYKCTALYKPSQDACVRWDDPDIGIDWPIGDPILSPKDAAAPRLADLPELSA</sequence>
<dbReference type="AlphaFoldDB" id="A0A382CAC1"/>
<dbReference type="GO" id="GO:0005829">
    <property type="term" value="C:cytosol"/>
    <property type="evidence" value="ECO:0007669"/>
    <property type="project" value="TreeGrafter"/>
</dbReference>
<dbReference type="EMBL" id="UINC01033567">
    <property type="protein sequence ID" value="SVB23055.1"/>
    <property type="molecule type" value="Genomic_DNA"/>
</dbReference>
<dbReference type="InterPro" id="IPR000888">
    <property type="entry name" value="RmlC-like"/>
</dbReference>
<accession>A0A382CAC1</accession>
<protein>
    <recommendedName>
        <fullName evidence="2">dTDP-4-dehydrorhamnose 3,5-epimerase</fullName>
    </recommendedName>
</protein>
<dbReference type="Pfam" id="PF00908">
    <property type="entry name" value="dTDP_sugar_isom"/>
    <property type="match status" value="1"/>
</dbReference>
<dbReference type="Gene3D" id="2.60.120.10">
    <property type="entry name" value="Jelly Rolls"/>
    <property type="match status" value="1"/>
</dbReference>
<organism evidence="1">
    <name type="scientific">marine metagenome</name>
    <dbReference type="NCBI Taxonomy" id="408172"/>
    <lineage>
        <taxon>unclassified sequences</taxon>
        <taxon>metagenomes</taxon>
        <taxon>ecological metagenomes</taxon>
    </lineage>
</organism>
<evidence type="ECO:0008006" key="2">
    <source>
        <dbReference type="Google" id="ProtNLM"/>
    </source>
</evidence>
<evidence type="ECO:0000313" key="1">
    <source>
        <dbReference type="EMBL" id="SVB23055.1"/>
    </source>
</evidence>
<name>A0A382CAC1_9ZZZZ</name>
<proteinExistence type="predicted"/>
<dbReference type="GO" id="GO:0019305">
    <property type="term" value="P:dTDP-rhamnose biosynthetic process"/>
    <property type="evidence" value="ECO:0007669"/>
    <property type="project" value="TreeGrafter"/>
</dbReference>
<dbReference type="InterPro" id="IPR011051">
    <property type="entry name" value="RmlC_Cupin_sf"/>
</dbReference>
<reference evidence="1" key="1">
    <citation type="submission" date="2018-05" db="EMBL/GenBank/DDBJ databases">
        <authorList>
            <person name="Lanie J.A."/>
            <person name="Ng W.-L."/>
            <person name="Kazmierczak K.M."/>
            <person name="Andrzejewski T.M."/>
            <person name="Davidsen T.M."/>
            <person name="Wayne K.J."/>
            <person name="Tettelin H."/>
            <person name="Glass J.I."/>
            <person name="Rusch D."/>
            <person name="Podicherti R."/>
            <person name="Tsui H.-C.T."/>
            <person name="Winkler M.E."/>
        </authorList>
    </citation>
    <scope>NUCLEOTIDE SEQUENCE</scope>
</reference>
<dbReference type="SUPFAM" id="SSF51182">
    <property type="entry name" value="RmlC-like cupins"/>
    <property type="match status" value="1"/>
</dbReference>
<dbReference type="NCBIfam" id="TIGR01221">
    <property type="entry name" value="rmlC"/>
    <property type="match status" value="1"/>
</dbReference>
<dbReference type="PANTHER" id="PTHR21047:SF2">
    <property type="entry name" value="THYMIDINE DIPHOSPHO-4-KETO-RHAMNOSE 3,5-EPIMERASE"/>
    <property type="match status" value="1"/>
</dbReference>
<dbReference type="CDD" id="cd00438">
    <property type="entry name" value="cupin_RmlC"/>
    <property type="match status" value="1"/>
</dbReference>
<gene>
    <name evidence="1" type="ORF">METZ01_LOCUS175909</name>
</gene>
<dbReference type="InterPro" id="IPR014710">
    <property type="entry name" value="RmlC-like_jellyroll"/>
</dbReference>
<dbReference type="GO" id="GO:0000271">
    <property type="term" value="P:polysaccharide biosynthetic process"/>
    <property type="evidence" value="ECO:0007669"/>
    <property type="project" value="TreeGrafter"/>
</dbReference>
<dbReference type="PANTHER" id="PTHR21047">
    <property type="entry name" value="DTDP-6-DEOXY-D-GLUCOSE-3,5 EPIMERASE"/>
    <property type="match status" value="1"/>
</dbReference>